<evidence type="ECO:0000256" key="1">
    <source>
        <dbReference type="ARBA" id="ARBA00005857"/>
    </source>
</evidence>
<evidence type="ECO:0000256" key="3">
    <source>
        <dbReference type="ARBA" id="ARBA00022737"/>
    </source>
</evidence>
<gene>
    <name evidence="5" type="ORF">Rmf_13700</name>
</gene>
<dbReference type="SUPFAM" id="SSF48452">
    <property type="entry name" value="TPR-like"/>
    <property type="match status" value="1"/>
</dbReference>
<accession>A0ABN6NZ23</accession>
<protein>
    <recommendedName>
        <fullName evidence="2">Tetratricopeptide repeat protein 38</fullName>
    </recommendedName>
</protein>
<dbReference type="PANTHER" id="PTHR16263">
    <property type="entry name" value="TETRATRICOPEPTIDE REPEAT PROTEIN 38"/>
    <property type="match status" value="1"/>
</dbReference>
<dbReference type="RefSeq" id="WP_244458716.1">
    <property type="nucleotide sequence ID" value="NZ_AP025637.1"/>
</dbReference>
<keyword evidence="4" id="KW-0802">TPR repeat</keyword>
<evidence type="ECO:0000313" key="5">
    <source>
        <dbReference type="EMBL" id="BDG71441.1"/>
    </source>
</evidence>
<name>A0ABN6NZ23_9PROT</name>
<dbReference type="InterPro" id="IPR033891">
    <property type="entry name" value="TTC38"/>
</dbReference>
<evidence type="ECO:0000313" key="6">
    <source>
        <dbReference type="Proteomes" id="UP000831327"/>
    </source>
</evidence>
<organism evidence="5 6">
    <name type="scientific">Roseomonas fluvialis</name>
    <dbReference type="NCBI Taxonomy" id="1750527"/>
    <lineage>
        <taxon>Bacteria</taxon>
        <taxon>Pseudomonadati</taxon>
        <taxon>Pseudomonadota</taxon>
        <taxon>Alphaproteobacteria</taxon>
        <taxon>Acetobacterales</taxon>
        <taxon>Roseomonadaceae</taxon>
        <taxon>Roseomonas</taxon>
    </lineage>
</organism>
<dbReference type="Proteomes" id="UP000831327">
    <property type="component" value="Chromosome"/>
</dbReference>
<comment type="similarity">
    <text evidence="1">Belongs to the TTC38 family.</text>
</comment>
<evidence type="ECO:0000256" key="2">
    <source>
        <dbReference type="ARBA" id="ARBA00019992"/>
    </source>
</evidence>
<dbReference type="InterPro" id="IPR011990">
    <property type="entry name" value="TPR-like_helical_dom_sf"/>
</dbReference>
<reference evidence="5 6" key="1">
    <citation type="journal article" date="2016" name="Microbes Environ.">
        <title>Phylogenetically diverse aerobic anoxygenic phototrophic bacteria isolated from epilithic biofilms in Tama river, Japan.</title>
        <authorList>
            <person name="Hirose S."/>
            <person name="Matsuura K."/>
            <person name="Haruta S."/>
        </authorList>
    </citation>
    <scope>NUCLEOTIDE SEQUENCE [LARGE SCALE GENOMIC DNA]</scope>
    <source>
        <strain evidence="5 6">S08</strain>
    </source>
</reference>
<keyword evidence="3" id="KW-0677">Repeat</keyword>
<proteinExistence type="inferred from homology"/>
<keyword evidence="6" id="KW-1185">Reference proteome</keyword>
<dbReference type="PANTHER" id="PTHR16263:SF4">
    <property type="entry name" value="TETRATRICOPEPTIDE REPEAT PROTEIN 38"/>
    <property type="match status" value="1"/>
</dbReference>
<sequence length="418" mass="44020">MHYDPRGMAITTGSAVAARELDAAVMALLGQQQEAGARLGAALAADPLLVAGQALAGFSLMLAARRPLAIQAMGSLGRARAALVDRGGTPRERALVQSLAAWAEGGDMARAAAGLEAIAQEDPHDILALRLAHGIRFMLGEAFEMRHAIEAALPRWDASMPGYANLLGCHAFALEETGEAARAERVGRAAVALDPGDLWGAHAVAHALGAQGRLREGLAWLRWLEPHLAGGSNFVRHVHWHRALFHLALGEHDAALALHDAKVWAEPSEDVRDLMNAAHLLWRLEAGGVPVGAARWDALADVAERRIGEHAWAFADLHDVIALAGAGRHAAVGRMIRSIAGHAGSHHGDQARLHAELGIAAARAVADAVGGDARQACRCLDAVLPRLPEFGGSHAQRSVFVAMRDHAARGGLADRARG</sequence>
<dbReference type="EMBL" id="AP025637">
    <property type="protein sequence ID" value="BDG71441.1"/>
    <property type="molecule type" value="Genomic_DNA"/>
</dbReference>
<dbReference type="Gene3D" id="1.25.40.10">
    <property type="entry name" value="Tetratricopeptide repeat domain"/>
    <property type="match status" value="1"/>
</dbReference>
<evidence type="ECO:0000256" key="4">
    <source>
        <dbReference type="ARBA" id="ARBA00022803"/>
    </source>
</evidence>